<sequence>MVRHIAVNTSVGQYLGLCLRNSGGLPLTLELRFDEDLRDVGWDWFISPNVDTILEQNAHRIRVLYLVYPPWSWLENLVPKMFQLSTISIVSPRDPPPQFDECLALPKAANIKQIMLFHPFLLDLRLECNTASLTFVWLMSCPIDFLVKFLIHCPNLIDFHCMSHDRPAEVDDPRSMLTSPFVLSQLSAFTWSSGQILHYSEWYDALSEHIRFPALKEFCWEPGQRIYSDGFAELLPLFKFPQSVTTVQLAFIGLNSTDAILDRFSHLTDLTRLQFSMCDAFFVERAFTILSWGTDENDIIFPKLTNLIIDYRVSEAISCMVFHVESGKNLVGMLRRRIGLIDKFTLTVEKARMTHHWDDETWDALRELKRDGLDLTITENEHPITI</sequence>
<dbReference type="Proteomes" id="UP000629468">
    <property type="component" value="Unassembled WGS sequence"/>
</dbReference>
<gene>
    <name evidence="1" type="ORF">Agabi119p4_7024</name>
</gene>
<comment type="caution">
    <text evidence="1">The sequence shown here is derived from an EMBL/GenBank/DDBJ whole genome shotgun (WGS) entry which is preliminary data.</text>
</comment>
<accession>A0A8H7KFX0</accession>
<evidence type="ECO:0000313" key="2">
    <source>
        <dbReference type="Proteomes" id="UP000629468"/>
    </source>
</evidence>
<dbReference type="AlphaFoldDB" id="A0A8H7KFX0"/>
<evidence type="ECO:0000313" key="1">
    <source>
        <dbReference type="EMBL" id="KAF7771050.1"/>
    </source>
</evidence>
<name>A0A8H7KFX0_AGABI</name>
<organism evidence="1 2">
    <name type="scientific">Agaricus bisporus var. burnettii</name>
    <dbReference type="NCBI Taxonomy" id="192524"/>
    <lineage>
        <taxon>Eukaryota</taxon>
        <taxon>Fungi</taxon>
        <taxon>Dikarya</taxon>
        <taxon>Basidiomycota</taxon>
        <taxon>Agaricomycotina</taxon>
        <taxon>Agaricomycetes</taxon>
        <taxon>Agaricomycetidae</taxon>
        <taxon>Agaricales</taxon>
        <taxon>Agaricineae</taxon>
        <taxon>Agaricaceae</taxon>
        <taxon>Agaricus</taxon>
    </lineage>
</organism>
<proteinExistence type="predicted"/>
<reference evidence="1 2" key="1">
    <citation type="journal article" name="Sci. Rep.">
        <title>Telomere-to-telomere assembled and centromere annotated genomes of the two main subspecies of the button mushroom Agaricus bisporus reveal especially polymorphic chromosome ends.</title>
        <authorList>
            <person name="Sonnenberg A.S.M."/>
            <person name="Sedaghat-Telgerd N."/>
            <person name="Lavrijssen B."/>
            <person name="Ohm R.A."/>
            <person name="Hendrickx P.M."/>
            <person name="Scholtmeijer K."/>
            <person name="Baars J.J.P."/>
            <person name="van Peer A."/>
        </authorList>
    </citation>
    <scope>NUCLEOTIDE SEQUENCE [LARGE SCALE GENOMIC DNA]</scope>
    <source>
        <strain evidence="1 2">H119_p4</strain>
    </source>
</reference>
<protein>
    <submittedName>
        <fullName evidence="1">Uncharacterized protein</fullName>
    </submittedName>
</protein>
<dbReference type="EMBL" id="JABXXO010000009">
    <property type="protein sequence ID" value="KAF7771050.1"/>
    <property type="molecule type" value="Genomic_DNA"/>
</dbReference>